<feature type="region of interest" description="Disordered" evidence="6">
    <location>
        <begin position="291"/>
        <end position="315"/>
    </location>
</feature>
<dbReference type="Gene3D" id="1.10.245.10">
    <property type="entry name" value="SWIB/MDM2 domain"/>
    <property type="match status" value="1"/>
</dbReference>
<evidence type="ECO:0000256" key="5">
    <source>
        <dbReference type="ARBA" id="ARBA00023136"/>
    </source>
</evidence>
<dbReference type="InterPro" id="IPR019835">
    <property type="entry name" value="SWIB_domain"/>
</dbReference>
<accession>A0A9P6Z1W1</accession>
<feature type="transmembrane region" description="Helical" evidence="7">
    <location>
        <begin position="202"/>
        <end position="223"/>
    </location>
</feature>
<dbReference type="EMBL" id="JAANIU010001064">
    <property type="protein sequence ID" value="KAG1568781.1"/>
    <property type="molecule type" value="Genomic_DNA"/>
</dbReference>
<evidence type="ECO:0000256" key="1">
    <source>
        <dbReference type="ARBA" id="ARBA00004141"/>
    </source>
</evidence>
<dbReference type="PANTHER" id="PTHR13844">
    <property type="entry name" value="SWI/SNF-RELATED MATRIX-ASSOCIATED ACTIN-DEPENDENT REGULATOR OF CHROMATIN SUBFAMILY D"/>
    <property type="match status" value="1"/>
</dbReference>
<dbReference type="Pfam" id="PF02201">
    <property type="entry name" value="SWIB"/>
    <property type="match status" value="1"/>
</dbReference>
<keyword evidence="10" id="KW-1185">Reference proteome</keyword>
<keyword evidence="4 7" id="KW-1133">Transmembrane helix</keyword>
<dbReference type="InterPro" id="IPR006977">
    <property type="entry name" value="Yip1_dom"/>
</dbReference>
<reference evidence="9 10" key="1">
    <citation type="journal article" date="2020" name="Microb. Genom.">
        <title>Genetic diversity of clinical and environmental Mucorales isolates obtained from an investigation of mucormycosis cases among solid organ transplant recipients.</title>
        <authorList>
            <person name="Nguyen M.H."/>
            <person name="Kaul D."/>
            <person name="Muto C."/>
            <person name="Cheng S.J."/>
            <person name="Richter R.A."/>
            <person name="Bruno V.M."/>
            <person name="Liu G."/>
            <person name="Beyhan S."/>
            <person name="Sundermann A.J."/>
            <person name="Mounaud S."/>
            <person name="Pasculle A.W."/>
            <person name="Nierman W.C."/>
            <person name="Driscoll E."/>
            <person name="Cumbie R."/>
            <person name="Clancy C.J."/>
            <person name="Dupont C.L."/>
        </authorList>
    </citation>
    <scope>NUCLEOTIDE SEQUENCE [LARGE SCALE GENOMIC DNA]</scope>
    <source>
        <strain evidence="9 10">GL24</strain>
    </source>
</reference>
<evidence type="ECO:0000313" key="9">
    <source>
        <dbReference type="EMBL" id="KAG1568781.1"/>
    </source>
</evidence>
<evidence type="ECO:0000256" key="6">
    <source>
        <dbReference type="SAM" id="MobiDB-lite"/>
    </source>
</evidence>
<evidence type="ECO:0000259" key="8">
    <source>
        <dbReference type="PROSITE" id="PS51925"/>
    </source>
</evidence>
<name>A0A9P6Z1W1_9FUNG</name>
<protein>
    <recommendedName>
        <fullName evidence="8">DM2 domain-containing protein</fullName>
    </recommendedName>
</protein>
<evidence type="ECO:0000313" key="10">
    <source>
        <dbReference type="Proteomes" id="UP000740926"/>
    </source>
</evidence>
<dbReference type="AlphaFoldDB" id="A0A9P6Z1W1"/>
<evidence type="ECO:0000256" key="3">
    <source>
        <dbReference type="ARBA" id="ARBA00022692"/>
    </source>
</evidence>
<dbReference type="SUPFAM" id="SSF47592">
    <property type="entry name" value="SWIB/MDM2 domain"/>
    <property type="match status" value="1"/>
</dbReference>
<dbReference type="CDD" id="cd10568">
    <property type="entry name" value="SWIB_like"/>
    <property type="match status" value="1"/>
</dbReference>
<feature type="domain" description="DM2" evidence="8">
    <location>
        <begin position="395"/>
        <end position="472"/>
    </location>
</feature>
<feature type="transmembrane region" description="Helical" evidence="7">
    <location>
        <begin position="143"/>
        <end position="163"/>
    </location>
</feature>
<evidence type="ECO:0000256" key="7">
    <source>
        <dbReference type="SAM" id="Phobius"/>
    </source>
</evidence>
<dbReference type="Proteomes" id="UP000740926">
    <property type="component" value="Unassembled WGS sequence"/>
</dbReference>
<feature type="compositionally biased region" description="Acidic residues" evidence="6">
    <location>
        <begin position="295"/>
        <end position="306"/>
    </location>
</feature>
<keyword evidence="5 7" id="KW-0472">Membrane</keyword>
<dbReference type="InterPro" id="IPR036885">
    <property type="entry name" value="SWIB_MDM2_dom_sf"/>
</dbReference>
<evidence type="ECO:0000256" key="2">
    <source>
        <dbReference type="ARBA" id="ARBA00010596"/>
    </source>
</evidence>
<feature type="transmembrane region" description="Helical" evidence="7">
    <location>
        <begin position="175"/>
        <end position="195"/>
    </location>
</feature>
<comment type="similarity">
    <text evidence="2">Belongs to the YIP1 family.</text>
</comment>
<dbReference type="Pfam" id="PF04893">
    <property type="entry name" value="Yip1"/>
    <property type="match status" value="1"/>
</dbReference>
<comment type="subcellular location">
    <subcellularLocation>
        <location evidence="1">Membrane</location>
        <topology evidence="1">Multi-pass membrane protein</topology>
    </subcellularLocation>
</comment>
<dbReference type="GO" id="GO:0016020">
    <property type="term" value="C:membrane"/>
    <property type="evidence" value="ECO:0007669"/>
    <property type="project" value="UniProtKB-SubCell"/>
</dbReference>
<dbReference type="SMART" id="SM00151">
    <property type="entry name" value="SWIB"/>
    <property type="match status" value="1"/>
</dbReference>
<dbReference type="PROSITE" id="PS51925">
    <property type="entry name" value="SWIB_MDM2"/>
    <property type="match status" value="1"/>
</dbReference>
<feature type="transmembrane region" description="Helical" evidence="7">
    <location>
        <begin position="119"/>
        <end position="136"/>
    </location>
</feature>
<comment type="caution">
    <text evidence="9">The sequence shown here is derived from an EMBL/GenBank/DDBJ whole genome shotgun (WGS) entry which is preliminary data.</text>
</comment>
<gene>
    <name evidence="9" type="ORF">G6F50_006974</name>
</gene>
<evidence type="ECO:0000256" key="4">
    <source>
        <dbReference type="ARBA" id="ARBA00022989"/>
    </source>
</evidence>
<keyword evidence="3 7" id="KW-0812">Transmembrane</keyword>
<proteinExistence type="inferred from homology"/>
<dbReference type="InterPro" id="IPR003121">
    <property type="entry name" value="SWIB_MDM2_domain"/>
</dbReference>
<organism evidence="9 10">
    <name type="scientific">Rhizopus delemar</name>
    <dbReference type="NCBI Taxonomy" id="936053"/>
    <lineage>
        <taxon>Eukaryota</taxon>
        <taxon>Fungi</taxon>
        <taxon>Fungi incertae sedis</taxon>
        <taxon>Mucoromycota</taxon>
        <taxon>Mucoromycotina</taxon>
        <taxon>Mucoromycetes</taxon>
        <taxon>Mucorales</taxon>
        <taxon>Mucorineae</taxon>
        <taxon>Rhizopodaceae</taxon>
        <taxon>Rhizopus</taxon>
    </lineage>
</organism>
<sequence length="620" mass="70570">MTSNQPIHSVLFDNTNEYYGQQQASDGLQFYSSSYGDQYNSANYYSAPPPAATGDMRSTNYDFSTSGSFWSAFGTGGYADEPPLLEELGLNFGHIKTKSLTVLNPFRTVPSTIMDDTDLAGPLLFIFLFGTFLLLSRKAHFGYIYGVGVLGVVSIYLILNLMSENGIDGSRTASVLGYCLLPMVMLSGLSVVLKLDNIIGTLLTIVSILWCTYSSSGMFTSVLHMSEQRILVAYPVDNHIKKKRPVDRNIPPKIEAYVPESKLYEELCQFERNMDSAIMKKRLEIQEALAADQPHEEEQEEEEEEEGHMFEINSENEPSWTLKIEGRLLDPLIPTKKAQPVQKFTSFFKSILIELDNGELIEWRKQASSTESDGIEVKRKGDKDVHARIILVPDYTPQKYKLATGLSELTGLRLATKPQIVTELWGYIKEHHCQDPHDKRIIHCDKKMLSLFGVEKLQFSQIPDVINRYVTQPDPIQLEYTIRVDKRFHASPKAYDVDVELDSVLKQKMMNVVSASQVQKDILALDDKVVQCVQSINNSKMKRNFLMQFSMHPIEFINKWINSQARDIEAVLGETKVNLEDVRQTEFYKQPWVKEAVFHYLTAKTQQRMQELLATQSTKQ</sequence>